<proteinExistence type="predicted"/>
<gene>
    <name evidence="2" type="ORF">AVDCRST_MAG93-5003</name>
</gene>
<feature type="domain" description="Alkyl hydroperoxide reductase subunit C/ Thiol specific antioxidant" evidence="1">
    <location>
        <begin position="1"/>
        <end position="77"/>
    </location>
</feature>
<dbReference type="InterPro" id="IPR036249">
    <property type="entry name" value="Thioredoxin-like_sf"/>
</dbReference>
<dbReference type="CDD" id="cd02966">
    <property type="entry name" value="TlpA_like_family"/>
    <property type="match status" value="1"/>
</dbReference>
<dbReference type="EMBL" id="CADCTR010001686">
    <property type="protein sequence ID" value="CAA9307445.1"/>
    <property type="molecule type" value="Genomic_DNA"/>
</dbReference>
<organism evidence="2">
    <name type="scientific">uncultured Chloroflexia bacterium</name>
    <dbReference type="NCBI Taxonomy" id="1672391"/>
    <lineage>
        <taxon>Bacteria</taxon>
        <taxon>Bacillati</taxon>
        <taxon>Chloroflexota</taxon>
        <taxon>Chloroflexia</taxon>
        <taxon>environmental samples</taxon>
    </lineage>
</organism>
<dbReference type="SUPFAM" id="SSF52833">
    <property type="entry name" value="Thioredoxin-like"/>
    <property type="match status" value="1"/>
</dbReference>
<evidence type="ECO:0000259" key="1">
    <source>
        <dbReference type="Pfam" id="PF00578"/>
    </source>
</evidence>
<dbReference type="AlphaFoldDB" id="A0A6J4KJ37"/>
<protein>
    <recommendedName>
        <fullName evidence="1">Alkyl hydroperoxide reductase subunit C/ Thiol specific antioxidant domain-containing protein</fullName>
    </recommendedName>
</protein>
<accession>A0A6J4KJ37</accession>
<dbReference type="Pfam" id="PF00578">
    <property type="entry name" value="AhpC-TSA"/>
    <property type="match status" value="1"/>
</dbReference>
<name>A0A6J4KJ37_9CHLR</name>
<dbReference type="Gene3D" id="3.40.30.10">
    <property type="entry name" value="Glutaredoxin"/>
    <property type="match status" value="1"/>
</dbReference>
<dbReference type="GO" id="GO:0016209">
    <property type="term" value="F:antioxidant activity"/>
    <property type="evidence" value="ECO:0007669"/>
    <property type="project" value="InterPro"/>
</dbReference>
<evidence type="ECO:0000313" key="2">
    <source>
        <dbReference type="EMBL" id="CAA9307445.1"/>
    </source>
</evidence>
<dbReference type="GO" id="GO:0016491">
    <property type="term" value="F:oxidoreductase activity"/>
    <property type="evidence" value="ECO:0007669"/>
    <property type="project" value="InterPro"/>
</dbReference>
<dbReference type="InterPro" id="IPR000866">
    <property type="entry name" value="AhpC/TSA"/>
</dbReference>
<reference evidence="2" key="1">
    <citation type="submission" date="2020-02" db="EMBL/GenBank/DDBJ databases">
        <authorList>
            <person name="Meier V. D."/>
        </authorList>
    </citation>
    <scope>NUCLEOTIDE SEQUENCE</scope>
    <source>
        <strain evidence="2">AVDCRST_MAG93</strain>
    </source>
</reference>
<sequence length="106" mass="11785">MGQLAHEYQTFRDAGIALIMVSTDSPRRARQLAEQTKPHFPVLSDVDADATVAYDIFENGIALPSTWVIDRKGMVRWTYIGKNANDRPEPELMLAHARATAESEAA</sequence>